<keyword evidence="2" id="KW-0028">Amino-acid biosynthesis</keyword>
<comment type="caution">
    <text evidence="8">The sequence shown here is derived from an EMBL/GenBank/DDBJ whole genome shotgun (WGS) entry which is preliminary data.</text>
</comment>
<evidence type="ECO:0000256" key="5">
    <source>
        <dbReference type="ARBA" id="ARBA00023239"/>
    </source>
</evidence>
<sequence>MILDIRQKTKVNLQPIQQNFAVSFNYEIHFTNNLFSLKNPTLAQVITSDGDKKPQKVVVVVDAGLLEFCPDLLQQIANYTNFYAEVLTLASAPMLVPGGEAAKNDPNLLDQIHQLVETAGICRHSYILGIGGGAVLDLIGYAAATAHRGVRLIRIPTTVLAQNDSGIGVKNGINAFGKKNFLGTFAPPYAVINDSAFLSTLCDRDWRAGIAEAIKVALIKDPIFFNFIHENTAALVLRDMDTMQMLIYRCAQLHLQHIANAGDPFEKGSSRPLDFGHWAAHKLEQLTNYSLRHGEAVAIGIALDSTYSYLLGWLSHSEWQQILNTISALGFQLYIPELTDTSSLFPGLTEFREHLGGELTITLLQHIGKGIEVHQVDLSIYKQAISLIQDLYTKVVCSDWV</sequence>
<gene>
    <name evidence="8" type="ORF">H6G83_05910</name>
</gene>
<dbReference type="PANTHER" id="PTHR43622">
    <property type="entry name" value="3-DEHYDROQUINATE SYNTHASE"/>
    <property type="match status" value="1"/>
</dbReference>
<dbReference type="InterPro" id="IPR056179">
    <property type="entry name" value="DHQS_C"/>
</dbReference>
<dbReference type="Gene3D" id="1.20.1090.10">
    <property type="entry name" value="Dehydroquinate synthase-like - alpha domain"/>
    <property type="match status" value="1"/>
</dbReference>
<feature type="domain" description="3-dehydroquinate synthase N-terminal" evidence="6">
    <location>
        <begin position="95"/>
        <end position="207"/>
    </location>
</feature>
<dbReference type="Pfam" id="PF01761">
    <property type="entry name" value="DHQ_synthase"/>
    <property type="match status" value="1"/>
</dbReference>
<organism evidence="8 9">
    <name type="scientific">Anabaena azotica FACHB-119</name>
    <dbReference type="NCBI Taxonomy" id="947527"/>
    <lineage>
        <taxon>Bacteria</taxon>
        <taxon>Bacillati</taxon>
        <taxon>Cyanobacteriota</taxon>
        <taxon>Cyanophyceae</taxon>
        <taxon>Nostocales</taxon>
        <taxon>Nostocaceae</taxon>
        <taxon>Anabaena</taxon>
        <taxon>Anabaena azotica</taxon>
    </lineage>
</organism>
<dbReference type="InterPro" id="IPR030960">
    <property type="entry name" value="DHQS/DOIS_N"/>
</dbReference>
<reference evidence="8 9" key="1">
    <citation type="journal article" date="2020" name="ISME J.">
        <title>Comparative genomics reveals insights into cyanobacterial evolution and habitat adaptation.</title>
        <authorList>
            <person name="Chen M.Y."/>
            <person name="Teng W.K."/>
            <person name="Zhao L."/>
            <person name="Hu C.X."/>
            <person name="Zhou Y.K."/>
            <person name="Han B.P."/>
            <person name="Song L.R."/>
            <person name="Shu W.S."/>
        </authorList>
    </citation>
    <scope>NUCLEOTIDE SEQUENCE [LARGE SCALE GENOMIC DNA]</scope>
    <source>
        <strain evidence="8 9">FACHB-119</strain>
    </source>
</reference>
<evidence type="ECO:0000259" key="6">
    <source>
        <dbReference type="Pfam" id="PF01761"/>
    </source>
</evidence>
<dbReference type="EMBL" id="JACJSG010000006">
    <property type="protein sequence ID" value="MBD2500158.1"/>
    <property type="molecule type" value="Genomic_DNA"/>
</dbReference>
<name>A0ABR8D167_9NOST</name>
<evidence type="ECO:0000256" key="3">
    <source>
        <dbReference type="ARBA" id="ARBA00023027"/>
    </source>
</evidence>
<dbReference type="Pfam" id="PF24621">
    <property type="entry name" value="DHQS_C"/>
    <property type="match status" value="1"/>
</dbReference>
<dbReference type="InterPro" id="IPR050071">
    <property type="entry name" value="Dehydroquinate_synthase"/>
</dbReference>
<keyword evidence="4" id="KW-0057">Aromatic amino acid biosynthesis</keyword>
<dbReference type="Gene3D" id="3.40.50.1970">
    <property type="match status" value="1"/>
</dbReference>
<dbReference type="Proteomes" id="UP000661112">
    <property type="component" value="Unassembled WGS sequence"/>
</dbReference>
<feature type="domain" description="3-dehydroquinate synthase C-terminal" evidence="7">
    <location>
        <begin position="209"/>
        <end position="336"/>
    </location>
</feature>
<dbReference type="CDD" id="cd08198">
    <property type="entry name" value="DHQS-like"/>
    <property type="match status" value="1"/>
</dbReference>
<dbReference type="EC" id="4.2.3.4" evidence="8"/>
<protein>
    <submittedName>
        <fullName evidence="8">3-dehydroquinate synthase</fullName>
        <ecNumber evidence="8">4.2.3.4</ecNumber>
    </submittedName>
</protein>
<evidence type="ECO:0000256" key="2">
    <source>
        <dbReference type="ARBA" id="ARBA00022605"/>
    </source>
</evidence>
<comment type="cofactor">
    <cofactor evidence="1">
        <name>NAD(+)</name>
        <dbReference type="ChEBI" id="CHEBI:57540"/>
    </cofactor>
</comment>
<dbReference type="RefSeq" id="WP_190468388.1">
    <property type="nucleotide sequence ID" value="NZ_JACJSG010000006.1"/>
</dbReference>
<evidence type="ECO:0000313" key="8">
    <source>
        <dbReference type="EMBL" id="MBD2500158.1"/>
    </source>
</evidence>
<dbReference type="SUPFAM" id="SSF56796">
    <property type="entry name" value="Dehydroquinate synthase-like"/>
    <property type="match status" value="1"/>
</dbReference>
<evidence type="ECO:0000256" key="4">
    <source>
        <dbReference type="ARBA" id="ARBA00023141"/>
    </source>
</evidence>
<dbReference type="PANTHER" id="PTHR43622:SF7">
    <property type="entry name" value="3-DEHYDROQUINATE SYNTHASE, CHLOROPLASTIC"/>
    <property type="match status" value="1"/>
</dbReference>
<keyword evidence="3" id="KW-0520">NAD</keyword>
<proteinExistence type="predicted"/>
<dbReference type="GO" id="GO:0003856">
    <property type="term" value="F:3-dehydroquinate synthase activity"/>
    <property type="evidence" value="ECO:0007669"/>
    <property type="project" value="UniProtKB-EC"/>
</dbReference>
<evidence type="ECO:0000259" key="7">
    <source>
        <dbReference type="Pfam" id="PF24621"/>
    </source>
</evidence>
<evidence type="ECO:0000256" key="1">
    <source>
        <dbReference type="ARBA" id="ARBA00001911"/>
    </source>
</evidence>
<dbReference type="NCBIfam" id="NF004852">
    <property type="entry name" value="PRK06203.1"/>
    <property type="match status" value="1"/>
</dbReference>
<evidence type="ECO:0000313" key="9">
    <source>
        <dbReference type="Proteomes" id="UP000661112"/>
    </source>
</evidence>
<keyword evidence="9" id="KW-1185">Reference proteome</keyword>
<keyword evidence="5 8" id="KW-0456">Lyase</keyword>
<accession>A0ABR8D167</accession>